<feature type="region of interest" description="Disordered" evidence="1">
    <location>
        <begin position="123"/>
        <end position="144"/>
    </location>
</feature>
<name>A0A815P111_9BILA</name>
<comment type="caution">
    <text evidence="2">The sequence shown here is derived from an EMBL/GenBank/DDBJ whole genome shotgun (WGS) entry which is preliminary data.</text>
</comment>
<feature type="compositionally biased region" description="Polar residues" evidence="1">
    <location>
        <begin position="1"/>
        <end position="18"/>
    </location>
</feature>
<proteinExistence type="predicted"/>
<feature type="compositionally biased region" description="Polar residues" evidence="1">
    <location>
        <begin position="125"/>
        <end position="139"/>
    </location>
</feature>
<evidence type="ECO:0000313" key="2">
    <source>
        <dbReference type="EMBL" id="CAF1442620.1"/>
    </source>
</evidence>
<sequence>GVTGTSSNDGEPGSNNASLDRPYSLRVNEETKIDYVVNLMNIRIQRWKHDETDSDTIVGGNVEGNENNQFHHPTDLAFDSGGNLYQVSQYTGIFADKTTSPLYIADLLNRRIQNWPKNALEDVTEASSNDGEPGSNNASLDRPYGLHVNEETKIDYVVNLMNNRIQLWKHDETEGDTIVGGNGEGNENNQFHHPTDLAFDSDGNLYASDV</sequence>
<feature type="region of interest" description="Disordered" evidence="1">
    <location>
        <begin position="1"/>
        <end position="23"/>
    </location>
</feature>
<accession>A0A815P111</accession>
<dbReference type="Gene3D" id="2.120.10.30">
    <property type="entry name" value="TolB, C-terminal domain"/>
    <property type="match status" value="2"/>
</dbReference>
<reference evidence="2" key="1">
    <citation type="submission" date="2021-02" db="EMBL/GenBank/DDBJ databases">
        <authorList>
            <person name="Nowell W R."/>
        </authorList>
    </citation>
    <scope>NUCLEOTIDE SEQUENCE</scope>
</reference>
<protein>
    <submittedName>
        <fullName evidence="2">Uncharacterized protein</fullName>
    </submittedName>
</protein>
<dbReference type="AlphaFoldDB" id="A0A815P111"/>
<dbReference type="InterPro" id="IPR011042">
    <property type="entry name" value="6-blade_b-propeller_TolB-like"/>
</dbReference>
<organism evidence="2 3">
    <name type="scientific">Rotaria sordida</name>
    <dbReference type="NCBI Taxonomy" id="392033"/>
    <lineage>
        <taxon>Eukaryota</taxon>
        <taxon>Metazoa</taxon>
        <taxon>Spiralia</taxon>
        <taxon>Gnathifera</taxon>
        <taxon>Rotifera</taxon>
        <taxon>Eurotatoria</taxon>
        <taxon>Bdelloidea</taxon>
        <taxon>Philodinida</taxon>
        <taxon>Philodinidae</taxon>
        <taxon>Rotaria</taxon>
    </lineage>
</organism>
<feature type="non-terminal residue" evidence="2">
    <location>
        <position position="1"/>
    </location>
</feature>
<dbReference type="SUPFAM" id="SSF63829">
    <property type="entry name" value="Calcium-dependent phosphotriesterase"/>
    <property type="match status" value="1"/>
</dbReference>
<dbReference type="EMBL" id="CAJNOT010004714">
    <property type="protein sequence ID" value="CAF1442620.1"/>
    <property type="molecule type" value="Genomic_DNA"/>
</dbReference>
<evidence type="ECO:0000256" key="1">
    <source>
        <dbReference type="SAM" id="MobiDB-lite"/>
    </source>
</evidence>
<evidence type="ECO:0000313" key="3">
    <source>
        <dbReference type="Proteomes" id="UP000663864"/>
    </source>
</evidence>
<gene>
    <name evidence="2" type="ORF">ZHD862_LOCUS34889</name>
</gene>
<dbReference type="Proteomes" id="UP000663864">
    <property type="component" value="Unassembled WGS sequence"/>
</dbReference>